<organism evidence="1 2">
    <name type="scientific">Flavobacterium cellulosilyticum</name>
    <dbReference type="NCBI Taxonomy" id="2541731"/>
    <lineage>
        <taxon>Bacteria</taxon>
        <taxon>Pseudomonadati</taxon>
        <taxon>Bacteroidota</taxon>
        <taxon>Flavobacteriia</taxon>
        <taxon>Flavobacteriales</taxon>
        <taxon>Flavobacteriaceae</taxon>
        <taxon>Flavobacterium</taxon>
    </lineage>
</organism>
<dbReference type="EMBL" id="SMFK01000003">
    <property type="protein sequence ID" value="TDD97813.1"/>
    <property type="molecule type" value="Genomic_DNA"/>
</dbReference>
<evidence type="ECO:0000313" key="1">
    <source>
        <dbReference type="EMBL" id="TDD97813.1"/>
    </source>
</evidence>
<dbReference type="AlphaFoldDB" id="A0A4R5CHM3"/>
<proteinExistence type="predicted"/>
<gene>
    <name evidence="1" type="ORF">E0F76_06845</name>
</gene>
<dbReference type="SUPFAM" id="SSF75005">
    <property type="entry name" value="Arabinanase/levansucrase/invertase"/>
    <property type="match status" value="1"/>
</dbReference>
<dbReference type="RefSeq" id="WP_132003299.1">
    <property type="nucleotide sequence ID" value="NZ_SMFK01000003.1"/>
</dbReference>
<dbReference type="OrthoDB" id="2534034at2"/>
<dbReference type="InterPro" id="IPR023296">
    <property type="entry name" value="Glyco_hydro_beta-prop_sf"/>
</dbReference>
<accession>A0A4R5CHM3</accession>
<sequence length="402" mass="46626">MKNRIQYLVFGIATLLIASCATKFKKREINDAVMQEIYNEIKTPYKYGLVMVPTDNSYKMDCPSVFRKDGKWFMTYLIYGGRGYETWLAESDDLLHWKHLGKVMSFSETPNEKDFSTDEIKKGVLDNQNLNKTSKKNELHWDVNQKAGYISLQDPTWGGSYEWEKYDNKYWMSYFGGDSKGYEAGVLSIGMAYTKDSPTKAHEFERLDKPVLSPKDKDVRWWDNSTMYKNTVIRDKEKSTGHDFIMYYNARGDSLNPAKGAERIAMAVSNDMIHWERYGNKPLINHHRGISGDAYIQRINDTWVMFYFGAFWTGWDQGAFNRFAVSNDLIHWNDWKGDNLIESSEPYDNMFAHKSFVVKHDGVVYHFYCAVNKGEQRGIAVATSKDLGKSDMNFVAPPEKKK</sequence>
<comment type="caution">
    <text evidence="1">The sequence shown here is derived from an EMBL/GenBank/DDBJ whole genome shotgun (WGS) entry which is preliminary data.</text>
</comment>
<dbReference type="Gene3D" id="2.115.10.20">
    <property type="entry name" value="Glycosyl hydrolase domain, family 43"/>
    <property type="match status" value="2"/>
</dbReference>
<dbReference type="PROSITE" id="PS51257">
    <property type="entry name" value="PROKAR_LIPOPROTEIN"/>
    <property type="match status" value="1"/>
</dbReference>
<reference evidence="1 2" key="1">
    <citation type="submission" date="2019-03" db="EMBL/GenBank/DDBJ databases">
        <title>Flavobacterium AR-3-4 sp. nov. isolated from arctic soil.</title>
        <authorList>
            <person name="Chaudhary D.K."/>
        </authorList>
    </citation>
    <scope>NUCLEOTIDE SEQUENCE [LARGE SCALE GENOMIC DNA]</scope>
    <source>
        <strain evidence="1 2">AR-3-4</strain>
    </source>
</reference>
<name>A0A4R5CHM3_9FLAO</name>
<keyword evidence="2" id="KW-1185">Reference proteome</keyword>
<dbReference type="Proteomes" id="UP000295479">
    <property type="component" value="Unassembled WGS sequence"/>
</dbReference>
<evidence type="ECO:0000313" key="2">
    <source>
        <dbReference type="Proteomes" id="UP000295479"/>
    </source>
</evidence>
<protein>
    <submittedName>
        <fullName evidence="1">Glycosylase</fullName>
    </submittedName>
</protein>